<organism evidence="2 3">
    <name type="scientific">Candidatus Scatomorpha pullistercoris</name>
    <dbReference type="NCBI Taxonomy" id="2840929"/>
    <lineage>
        <taxon>Bacteria</taxon>
        <taxon>Bacillati</taxon>
        <taxon>Bacillota</taxon>
        <taxon>Clostridia</taxon>
        <taxon>Eubacteriales</taxon>
        <taxon>Candidatus Scatomorpha</taxon>
    </lineage>
</organism>
<dbReference type="InterPro" id="IPR010718">
    <property type="entry name" value="DUF1294"/>
</dbReference>
<name>A0A9D1G5S7_9FIRM</name>
<evidence type="ECO:0000313" key="2">
    <source>
        <dbReference type="EMBL" id="HIS97204.1"/>
    </source>
</evidence>
<dbReference type="AlphaFoldDB" id="A0A9D1G5S7"/>
<dbReference type="Proteomes" id="UP000886876">
    <property type="component" value="Unassembled WGS sequence"/>
</dbReference>
<feature type="transmembrane region" description="Helical" evidence="1">
    <location>
        <begin position="40"/>
        <end position="61"/>
    </location>
</feature>
<evidence type="ECO:0000256" key="1">
    <source>
        <dbReference type="SAM" id="Phobius"/>
    </source>
</evidence>
<accession>A0A9D1G5S7</accession>
<dbReference type="EMBL" id="DVJS01000106">
    <property type="protein sequence ID" value="HIS97204.1"/>
    <property type="molecule type" value="Genomic_DNA"/>
</dbReference>
<reference evidence="2" key="2">
    <citation type="journal article" date="2021" name="PeerJ">
        <title>Extensive microbial diversity within the chicken gut microbiome revealed by metagenomics and culture.</title>
        <authorList>
            <person name="Gilroy R."/>
            <person name="Ravi A."/>
            <person name="Getino M."/>
            <person name="Pursley I."/>
            <person name="Horton D.L."/>
            <person name="Alikhan N.F."/>
            <person name="Baker D."/>
            <person name="Gharbi K."/>
            <person name="Hall N."/>
            <person name="Watson M."/>
            <person name="Adriaenssens E.M."/>
            <person name="Foster-Nyarko E."/>
            <person name="Jarju S."/>
            <person name="Secka A."/>
            <person name="Antonio M."/>
            <person name="Oren A."/>
            <person name="Chaudhuri R.R."/>
            <person name="La Ragione R."/>
            <person name="Hildebrand F."/>
            <person name="Pallen M.J."/>
        </authorList>
    </citation>
    <scope>NUCLEOTIDE SEQUENCE</scope>
    <source>
        <strain evidence="2">ChiHecec3B27-6122</strain>
    </source>
</reference>
<dbReference type="Pfam" id="PF06961">
    <property type="entry name" value="DUF1294"/>
    <property type="match status" value="1"/>
</dbReference>
<reference evidence="2" key="1">
    <citation type="submission" date="2020-10" db="EMBL/GenBank/DDBJ databases">
        <authorList>
            <person name="Gilroy R."/>
        </authorList>
    </citation>
    <scope>NUCLEOTIDE SEQUENCE</scope>
    <source>
        <strain evidence="2">ChiHecec3B27-6122</strain>
    </source>
</reference>
<gene>
    <name evidence="2" type="ORF">IAD42_04435</name>
</gene>
<keyword evidence="1" id="KW-0812">Transmembrane</keyword>
<evidence type="ECO:0000313" key="3">
    <source>
        <dbReference type="Proteomes" id="UP000886876"/>
    </source>
</evidence>
<keyword evidence="1" id="KW-1133">Transmembrane helix</keyword>
<keyword evidence="1" id="KW-0472">Membrane</keyword>
<protein>
    <submittedName>
        <fullName evidence="2">DUF1294 domain-containing protein</fullName>
    </submittedName>
</protein>
<sequence length="93" mass="10403">MKLLLILLGAYLLLINLDGFILMASDKSRARRGKRRIPEATLFLVAVLGGSLGVITGMYTFRHKTQHDSFTIGMPLILFFEAVLMALALYFAR</sequence>
<proteinExistence type="predicted"/>
<feature type="transmembrane region" description="Helical" evidence="1">
    <location>
        <begin position="73"/>
        <end position="92"/>
    </location>
</feature>
<comment type="caution">
    <text evidence="2">The sequence shown here is derived from an EMBL/GenBank/DDBJ whole genome shotgun (WGS) entry which is preliminary data.</text>
</comment>